<evidence type="ECO:0000259" key="1">
    <source>
        <dbReference type="Pfam" id="PF01208"/>
    </source>
</evidence>
<dbReference type="SUPFAM" id="SSF51726">
    <property type="entry name" value="UROD/MetE-like"/>
    <property type="match status" value="1"/>
</dbReference>
<name>A0A8J8M9C3_9FIRM</name>
<reference evidence="2 3" key="1">
    <citation type="submission" date="2020-07" db="EMBL/GenBank/DDBJ databases">
        <title>Vallitalea guaymasensis genome.</title>
        <authorList>
            <person name="Postec A."/>
        </authorList>
    </citation>
    <scope>NUCLEOTIDE SEQUENCE [LARGE SCALE GENOMIC DNA]</scope>
    <source>
        <strain evidence="2 3">Ra1766G1</strain>
    </source>
</reference>
<dbReference type="InterPro" id="IPR038071">
    <property type="entry name" value="UROD/MetE-like_sf"/>
</dbReference>
<dbReference type="KEGG" id="vgu:HYG85_07405"/>
<dbReference type="AlphaFoldDB" id="A0A8J8M9C3"/>
<dbReference type="PANTHER" id="PTHR47099:SF1">
    <property type="entry name" value="METHYLCOBAMIDE:COM METHYLTRANSFERASE MTBA"/>
    <property type="match status" value="1"/>
</dbReference>
<dbReference type="EMBL" id="CP058561">
    <property type="protein sequence ID" value="QUH28746.1"/>
    <property type="molecule type" value="Genomic_DNA"/>
</dbReference>
<dbReference type="Gene3D" id="3.20.20.210">
    <property type="match status" value="1"/>
</dbReference>
<dbReference type="PANTHER" id="PTHR47099">
    <property type="entry name" value="METHYLCOBAMIDE:COM METHYLTRANSFERASE MTBA"/>
    <property type="match status" value="1"/>
</dbReference>
<sequence length="343" mass="39734">MNSKQIIKDVIEFNSPKRIGMDFNKPHQDDIACISVTKLINPLYEHQKEWGYYEDALREVPDFQGEVRRDPYGNIYGRLEEKTKGECIKGALQEGWEYLDTYELPKYNEAYEEEVKSIISKNEDKYLLGTLSVAVFSTIRDLRKIDNLLMDVILEKDNVIKVLKKIEKLLLELIDKAGSLGFDGVIVYDDWGTQTALLINPVLWRELFKPIYARIVKDAHYKGLHFFVHSCGYVYDIIEDFIEIGVDVLQFDQPELVGINKLSDKFGGRVTFWSPVDIQKVMATGDKEYIQRSAEKMMTEFGSYGGGFIAKDYPTWEDIDVKEEWAQWARDVFLGKSKLDDID</sequence>
<protein>
    <recommendedName>
        <fullName evidence="1">Uroporphyrinogen decarboxylase (URO-D) domain-containing protein</fullName>
    </recommendedName>
</protein>
<proteinExistence type="predicted"/>
<dbReference type="Proteomes" id="UP000677305">
    <property type="component" value="Chromosome"/>
</dbReference>
<dbReference type="Pfam" id="PF01208">
    <property type="entry name" value="URO-D"/>
    <property type="match status" value="1"/>
</dbReference>
<gene>
    <name evidence="2" type="ORF">HYG85_07405</name>
</gene>
<dbReference type="GO" id="GO:0006779">
    <property type="term" value="P:porphyrin-containing compound biosynthetic process"/>
    <property type="evidence" value="ECO:0007669"/>
    <property type="project" value="InterPro"/>
</dbReference>
<dbReference type="GO" id="GO:0004853">
    <property type="term" value="F:uroporphyrinogen decarboxylase activity"/>
    <property type="evidence" value="ECO:0007669"/>
    <property type="project" value="InterPro"/>
</dbReference>
<evidence type="ECO:0000313" key="3">
    <source>
        <dbReference type="Proteomes" id="UP000677305"/>
    </source>
</evidence>
<evidence type="ECO:0000313" key="2">
    <source>
        <dbReference type="EMBL" id="QUH28746.1"/>
    </source>
</evidence>
<accession>A0A8J8M9C3</accession>
<feature type="domain" description="Uroporphyrinogen decarboxylase (URO-D)" evidence="1">
    <location>
        <begin position="123"/>
        <end position="309"/>
    </location>
</feature>
<keyword evidence="3" id="KW-1185">Reference proteome</keyword>
<dbReference type="RefSeq" id="WP_212692955.1">
    <property type="nucleotide sequence ID" value="NZ_CP058561.1"/>
</dbReference>
<organism evidence="2 3">
    <name type="scientific">Vallitalea guaymasensis</name>
    <dbReference type="NCBI Taxonomy" id="1185412"/>
    <lineage>
        <taxon>Bacteria</taxon>
        <taxon>Bacillati</taxon>
        <taxon>Bacillota</taxon>
        <taxon>Clostridia</taxon>
        <taxon>Lachnospirales</taxon>
        <taxon>Vallitaleaceae</taxon>
        <taxon>Vallitalea</taxon>
    </lineage>
</organism>
<dbReference type="InterPro" id="IPR052024">
    <property type="entry name" value="Methanogen_methyltrans"/>
</dbReference>
<dbReference type="InterPro" id="IPR000257">
    <property type="entry name" value="Uroporphyrinogen_deCOase"/>
</dbReference>